<dbReference type="Proteomes" id="UP000027456">
    <property type="component" value="Unassembled WGS sequence"/>
</dbReference>
<evidence type="ECO:0000313" key="3">
    <source>
        <dbReference type="Proteomes" id="UP000027456"/>
    </source>
</evidence>
<name>A0A074RQI0_9AGAM</name>
<dbReference type="STRING" id="1423351.A0A074RQI0"/>
<dbReference type="AlphaFoldDB" id="A0A074RQI0"/>
<dbReference type="EMBL" id="AZST01000697">
    <property type="protein sequence ID" value="KEP47600.1"/>
    <property type="molecule type" value="Genomic_DNA"/>
</dbReference>
<dbReference type="Gene3D" id="3.90.226.10">
    <property type="entry name" value="2-enoyl-CoA Hydratase, Chain A, domain 1"/>
    <property type="match status" value="1"/>
</dbReference>
<sequence length="640" mass="70525">MVSKSLLLGLGTAAAVAGELAETTTDPCVAIAGQQFVAPSAAMACLKSFPYNATLANNVLDVVTKVTPFFTFEAWQKKTPAPFTESSSNLEVEFARIRATTYTTDYDFSRDIYNVINRLNDGHTMWRPFCYWNAFQNIVPAPLIALEKNGSQEIYIAPNAVEFLSLLGTNYTSYYDTKGFNWKKYAGAKVLTIDGLPAWTYVNGIATSYSGRFIDHNIRVNSVFTSYLISGGVWSQRPGDVGGPSFPDKDSLTLSLIAVNSTKAETIKFEYRANYLGTPFTNGRSYWQANCAAKNNTNGVDLRQPVDIGRFKLSEKKRQPMAEITAGPAQSIDLPRPNLPTQPDITNGAEVIKAYILPDKKTGVLMVGSFGGDYVRFQNDSYSALSKLKAANIQQLIVDTTGNGGGFVCLGHFLINALAGTKFGYAGFESAVRAQPLARKIVASLITQEINGMFYSPSRWSSLNNTPLQDNYNYMEPPTNFTINDTNDATSQRIYDTCTPYNVDLPAEPFLPPSKIIIVGNGYCASTCAMFTGIAYEKLGIKIATFGGNSDAAMNFNGLAGNQVMEWADLDTEIKTAGLKDDPLAPPDLLVNANYRVNWRYAYSWQNKSEPLAFRVERAHYRIPYTADTYMSPQNLWTYV</sequence>
<organism evidence="2 3">
    <name type="scientific">Rhizoctonia solani 123E</name>
    <dbReference type="NCBI Taxonomy" id="1423351"/>
    <lineage>
        <taxon>Eukaryota</taxon>
        <taxon>Fungi</taxon>
        <taxon>Dikarya</taxon>
        <taxon>Basidiomycota</taxon>
        <taxon>Agaricomycotina</taxon>
        <taxon>Agaricomycetes</taxon>
        <taxon>Cantharellales</taxon>
        <taxon>Ceratobasidiaceae</taxon>
        <taxon>Rhizoctonia</taxon>
    </lineage>
</organism>
<proteinExistence type="predicted"/>
<gene>
    <name evidence="2" type="ORF">V565_149990</name>
</gene>
<keyword evidence="3" id="KW-1185">Reference proteome</keyword>
<dbReference type="OrthoDB" id="27214at2759"/>
<feature type="chain" id="PRO_5001699547" evidence="1">
    <location>
        <begin position="18"/>
        <end position="640"/>
    </location>
</feature>
<evidence type="ECO:0000313" key="2">
    <source>
        <dbReference type="EMBL" id="KEP47600.1"/>
    </source>
</evidence>
<dbReference type="PANTHER" id="PTHR37049">
    <property type="entry name" value="PEPTIDASE S41 FAMILY PROTEIN"/>
    <property type="match status" value="1"/>
</dbReference>
<feature type="signal peptide" evidence="1">
    <location>
        <begin position="1"/>
        <end position="17"/>
    </location>
</feature>
<protein>
    <submittedName>
        <fullName evidence="2">S41 family peptidase</fullName>
    </submittedName>
</protein>
<dbReference type="SUPFAM" id="SSF52096">
    <property type="entry name" value="ClpP/crotonase"/>
    <property type="match status" value="1"/>
</dbReference>
<comment type="caution">
    <text evidence="2">The sequence shown here is derived from an EMBL/GenBank/DDBJ whole genome shotgun (WGS) entry which is preliminary data.</text>
</comment>
<dbReference type="HOGENOM" id="CLU_019851_0_0_1"/>
<reference evidence="2 3" key="1">
    <citation type="submission" date="2013-12" db="EMBL/GenBank/DDBJ databases">
        <authorList>
            <person name="Cubeta M."/>
            <person name="Pakala S."/>
            <person name="Fedorova N."/>
            <person name="Thomas E."/>
            <person name="Dean R."/>
            <person name="Jabaji S."/>
            <person name="Neate S."/>
            <person name="Toda T."/>
            <person name="Tavantzis S."/>
            <person name="Vilgalys R."/>
            <person name="Bharathan N."/>
            <person name="Pakala S."/>
            <person name="Losada L.S."/>
            <person name="Zafar N."/>
            <person name="Nierman W."/>
        </authorList>
    </citation>
    <scope>NUCLEOTIDE SEQUENCE [LARGE SCALE GENOMIC DNA]</scope>
    <source>
        <strain evidence="2 3">123E</strain>
    </source>
</reference>
<evidence type="ECO:0000256" key="1">
    <source>
        <dbReference type="SAM" id="SignalP"/>
    </source>
</evidence>
<dbReference type="PANTHER" id="PTHR37049:SF4">
    <property type="entry name" value="RHODANESE DOMAIN-CONTAINING PROTEIN"/>
    <property type="match status" value="1"/>
</dbReference>
<dbReference type="InterPro" id="IPR052766">
    <property type="entry name" value="S41A_metabolite_peptidase"/>
</dbReference>
<accession>A0A074RQI0</accession>
<dbReference type="InterPro" id="IPR029045">
    <property type="entry name" value="ClpP/crotonase-like_dom_sf"/>
</dbReference>
<keyword evidence="1" id="KW-0732">Signal</keyword>